<dbReference type="EMBL" id="CAKMMF010000002">
    <property type="protein sequence ID" value="CAH1193091.1"/>
    <property type="molecule type" value="Genomic_DNA"/>
</dbReference>
<evidence type="ECO:0000313" key="2">
    <source>
        <dbReference type="Proteomes" id="UP000838686"/>
    </source>
</evidence>
<organism evidence="1 2">
    <name type="scientific">Paenibacillus plantiphilus</name>
    <dbReference type="NCBI Taxonomy" id="2905650"/>
    <lineage>
        <taxon>Bacteria</taxon>
        <taxon>Bacillati</taxon>
        <taxon>Bacillota</taxon>
        <taxon>Bacilli</taxon>
        <taxon>Bacillales</taxon>
        <taxon>Paenibacillaceae</taxon>
        <taxon>Paenibacillus</taxon>
    </lineage>
</organism>
<gene>
    <name evidence="1" type="ORF">PAECIP111893_00383</name>
</gene>
<reference evidence="1" key="1">
    <citation type="submission" date="2022-01" db="EMBL/GenBank/DDBJ databases">
        <authorList>
            <person name="Criscuolo A."/>
        </authorList>
    </citation>
    <scope>NUCLEOTIDE SEQUENCE</scope>
    <source>
        <strain evidence="1">CIP111893</strain>
    </source>
</reference>
<protein>
    <submittedName>
        <fullName evidence="1">Uncharacterized protein</fullName>
    </submittedName>
</protein>
<name>A0ABM9BR85_9BACL</name>
<evidence type="ECO:0000313" key="1">
    <source>
        <dbReference type="EMBL" id="CAH1193091.1"/>
    </source>
</evidence>
<dbReference type="Proteomes" id="UP000838686">
    <property type="component" value="Unassembled WGS sequence"/>
</dbReference>
<comment type="caution">
    <text evidence="1">The sequence shown here is derived from an EMBL/GenBank/DDBJ whole genome shotgun (WGS) entry which is preliminary data.</text>
</comment>
<accession>A0ABM9BR85</accession>
<sequence>MNRKVKLLVTAVVVGAGIIVGTQWPTSAEGESTAVSPGSVDDPVVTKSYVDSKIAAISGSGGSTDTPSKDTDTESAVVKIINIAPGQMLITKDGAEAVVRAGKAVAYSPDSNGIADVTDGTDIKSGSRVANNHLILFPRGGRGLMPEPGQKNGLTVMVTGGHEIKDQPKQ</sequence>
<dbReference type="RefSeq" id="WP_236338616.1">
    <property type="nucleotide sequence ID" value="NZ_CAKMMF010000002.1"/>
</dbReference>
<proteinExistence type="predicted"/>
<keyword evidence="2" id="KW-1185">Reference proteome</keyword>